<protein>
    <submittedName>
        <fullName evidence="1">Uncharacterized protein</fullName>
    </submittedName>
</protein>
<feature type="non-terminal residue" evidence="1">
    <location>
        <position position="282"/>
    </location>
</feature>
<accession>A0A5J4RVI3</accession>
<reference evidence="1 2" key="1">
    <citation type="submission" date="2019-03" db="EMBL/GenBank/DDBJ databases">
        <title>Single cell metagenomics reveals metabolic interactions within the superorganism composed of flagellate Streblomastix strix and complex community of Bacteroidetes bacteria on its surface.</title>
        <authorList>
            <person name="Treitli S.C."/>
            <person name="Kolisko M."/>
            <person name="Husnik F."/>
            <person name="Keeling P."/>
            <person name="Hampl V."/>
        </authorList>
    </citation>
    <scope>NUCLEOTIDE SEQUENCE [LARGE SCALE GENOMIC DNA]</scope>
    <source>
        <strain evidence="1">ST1C</strain>
    </source>
</reference>
<dbReference type="OrthoDB" id="10268124at2759"/>
<feature type="non-terminal residue" evidence="1">
    <location>
        <position position="1"/>
    </location>
</feature>
<dbReference type="EMBL" id="SNRW01041418">
    <property type="protein sequence ID" value="KAA6337472.1"/>
    <property type="molecule type" value="Genomic_DNA"/>
</dbReference>
<dbReference type="Proteomes" id="UP000324800">
    <property type="component" value="Unassembled WGS sequence"/>
</dbReference>
<sequence>NCKPDLDPIGCICPIDRQQLLGISTQACACNGDNDPRRGITCAVSRVCESNDLVQTPCLCSEEFADANCTCTEDFHDNQQCICDISGESGVYDLSTCRSTKTCIDGDFDNPLPVGCTPPDCTSASQTYKCNCKPDLDPIGCNCPTEPQQLVGIRTDACPCNGNDDPRRGTTCKVTRVCSINDLVQTPCLCSEAFTNGNCICTEEYHDDQQCMCDQSGETEVYDLSTCRSTKTCTGGTFDTPSPTGCTPPDCTSASQTYKCNCKPDLDPIGCICPIDRQQLLG</sequence>
<name>A0A5J4RVI3_9EUKA</name>
<comment type="caution">
    <text evidence="1">The sequence shown here is derived from an EMBL/GenBank/DDBJ whole genome shotgun (WGS) entry which is preliminary data.</text>
</comment>
<evidence type="ECO:0000313" key="1">
    <source>
        <dbReference type="EMBL" id="KAA6337472.1"/>
    </source>
</evidence>
<dbReference type="AlphaFoldDB" id="A0A5J4RVI3"/>
<gene>
    <name evidence="1" type="ORF">EZS28_052784</name>
</gene>
<organism evidence="1 2">
    <name type="scientific">Streblomastix strix</name>
    <dbReference type="NCBI Taxonomy" id="222440"/>
    <lineage>
        <taxon>Eukaryota</taxon>
        <taxon>Metamonada</taxon>
        <taxon>Preaxostyla</taxon>
        <taxon>Oxymonadida</taxon>
        <taxon>Streblomastigidae</taxon>
        <taxon>Streblomastix</taxon>
    </lineage>
</organism>
<evidence type="ECO:0000313" key="2">
    <source>
        <dbReference type="Proteomes" id="UP000324800"/>
    </source>
</evidence>
<proteinExistence type="predicted"/>